<reference evidence="2 3" key="1">
    <citation type="submission" date="2017-05" db="EMBL/GenBank/DDBJ databases">
        <title>Complete and WGS of Bordetella genogroups.</title>
        <authorList>
            <person name="Spilker T."/>
            <person name="LiPuma J."/>
        </authorList>
    </citation>
    <scope>NUCLEOTIDE SEQUENCE [LARGE SCALE GENOMIC DNA]</scope>
    <source>
        <strain evidence="2 3">AU17610</strain>
    </source>
</reference>
<dbReference type="Pfam" id="PF08241">
    <property type="entry name" value="Methyltransf_11"/>
    <property type="match status" value="1"/>
</dbReference>
<dbReference type="Gene3D" id="3.40.50.150">
    <property type="entry name" value="Vaccinia Virus protein VP39"/>
    <property type="match status" value="1"/>
</dbReference>
<evidence type="ECO:0000313" key="2">
    <source>
        <dbReference type="EMBL" id="OZI36270.1"/>
    </source>
</evidence>
<dbReference type="OrthoDB" id="9804312at2"/>
<dbReference type="InterPro" id="IPR013216">
    <property type="entry name" value="Methyltransf_11"/>
</dbReference>
<accession>A0A261SHL1</accession>
<dbReference type="SUPFAM" id="SSF53335">
    <property type="entry name" value="S-adenosyl-L-methionine-dependent methyltransferases"/>
    <property type="match status" value="1"/>
</dbReference>
<dbReference type="AlphaFoldDB" id="A0A261SHL1"/>
<protein>
    <recommendedName>
        <fullName evidence="1">Methyltransferase type 11 domain-containing protein</fullName>
    </recommendedName>
</protein>
<feature type="domain" description="Methyltransferase type 11" evidence="1">
    <location>
        <begin position="30"/>
        <end position="124"/>
    </location>
</feature>
<evidence type="ECO:0000259" key="1">
    <source>
        <dbReference type="Pfam" id="PF08241"/>
    </source>
</evidence>
<organism evidence="2 3">
    <name type="scientific">Bordetella genomosp. 1</name>
    <dbReference type="NCBI Taxonomy" id="1395607"/>
    <lineage>
        <taxon>Bacteria</taxon>
        <taxon>Pseudomonadati</taxon>
        <taxon>Pseudomonadota</taxon>
        <taxon>Betaproteobacteria</taxon>
        <taxon>Burkholderiales</taxon>
        <taxon>Alcaligenaceae</taxon>
        <taxon>Bordetella</taxon>
    </lineage>
</organism>
<dbReference type="GO" id="GO:0008757">
    <property type="term" value="F:S-adenosylmethionine-dependent methyltransferase activity"/>
    <property type="evidence" value="ECO:0007669"/>
    <property type="project" value="InterPro"/>
</dbReference>
<comment type="caution">
    <text evidence="2">The sequence shown here is derived from an EMBL/GenBank/DDBJ whole genome shotgun (WGS) entry which is preliminary data.</text>
</comment>
<dbReference type="CDD" id="cd02440">
    <property type="entry name" value="AdoMet_MTases"/>
    <property type="match status" value="1"/>
</dbReference>
<evidence type="ECO:0000313" key="3">
    <source>
        <dbReference type="Proteomes" id="UP000217005"/>
    </source>
</evidence>
<dbReference type="Proteomes" id="UP000217005">
    <property type="component" value="Unassembled WGS sequence"/>
</dbReference>
<sequence length="188" mass="21405">MADSDIEIPPYLQSAVGRVGPLDSAAIAIDLGFGSTSTPLYLWAQGWPVLAVDIDPKAVARLKREVTTHMLDRLTVVCTDFEIIALPAAFFIYAGYSLQYVRPDNFHAFWHRVRRAMVPGGYFCGNFFGKNDLFARCEDFSIFDDALLHELFVGWKIEYWNEFEGPGGRDPSRRWHFYTVTAKYHGLQ</sequence>
<proteinExistence type="predicted"/>
<gene>
    <name evidence="2" type="ORF">CEG14_14755</name>
</gene>
<dbReference type="RefSeq" id="WP_094827077.1">
    <property type="nucleotide sequence ID" value="NZ_NEVL01000003.1"/>
</dbReference>
<dbReference type="EMBL" id="NEVL01000003">
    <property type="protein sequence ID" value="OZI36270.1"/>
    <property type="molecule type" value="Genomic_DNA"/>
</dbReference>
<dbReference type="InterPro" id="IPR029063">
    <property type="entry name" value="SAM-dependent_MTases_sf"/>
</dbReference>
<name>A0A261SHL1_9BORD</name>